<dbReference type="Proteomes" id="UP001159428">
    <property type="component" value="Unassembled WGS sequence"/>
</dbReference>
<keyword evidence="2" id="KW-1185">Reference proteome</keyword>
<name>A0AAU9VLI8_9CNID</name>
<accession>A0AAU9VLI8</accession>
<organism evidence="1 2">
    <name type="scientific">Pocillopora meandrina</name>
    <dbReference type="NCBI Taxonomy" id="46732"/>
    <lineage>
        <taxon>Eukaryota</taxon>
        <taxon>Metazoa</taxon>
        <taxon>Cnidaria</taxon>
        <taxon>Anthozoa</taxon>
        <taxon>Hexacorallia</taxon>
        <taxon>Scleractinia</taxon>
        <taxon>Astrocoeniina</taxon>
        <taxon>Pocilloporidae</taxon>
        <taxon>Pocillopora</taxon>
    </lineage>
</organism>
<proteinExistence type="predicted"/>
<dbReference type="EMBL" id="CALNXJ010000001">
    <property type="protein sequence ID" value="CAH3032009.1"/>
    <property type="molecule type" value="Genomic_DNA"/>
</dbReference>
<feature type="non-terminal residue" evidence="1">
    <location>
        <position position="120"/>
    </location>
</feature>
<comment type="caution">
    <text evidence="1">The sequence shown here is derived from an EMBL/GenBank/DDBJ whole genome shotgun (WGS) entry which is preliminary data.</text>
</comment>
<protein>
    <submittedName>
        <fullName evidence="1">Uncharacterized protein</fullName>
    </submittedName>
</protein>
<reference evidence="1 2" key="1">
    <citation type="submission" date="2022-05" db="EMBL/GenBank/DDBJ databases">
        <authorList>
            <consortium name="Genoscope - CEA"/>
            <person name="William W."/>
        </authorList>
    </citation>
    <scope>NUCLEOTIDE SEQUENCE [LARGE SCALE GENOMIC DNA]</scope>
</reference>
<dbReference type="AlphaFoldDB" id="A0AAU9VLI8"/>
<evidence type="ECO:0000313" key="2">
    <source>
        <dbReference type="Proteomes" id="UP001159428"/>
    </source>
</evidence>
<sequence>MAHRNETSNLNPDDLDLSADFHTRNIRIHEHLIPRLQQLLSETNKLKSTHQFQYLMEMASHKEMKDLAKENKFLLMELPYYNCKDLKNAHLQYNALLDTNLASRKSIYSFNSLYDLGLFQ</sequence>
<evidence type="ECO:0000313" key="1">
    <source>
        <dbReference type="EMBL" id="CAH3032009.1"/>
    </source>
</evidence>
<gene>
    <name evidence="1" type="ORF">PMEA_00000862</name>
</gene>